<name>A0AAE6M1S9_LEUCA</name>
<dbReference type="AlphaFoldDB" id="A0AAE6M1S9"/>
<dbReference type="InterPro" id="IPR010982">
    <property type="entry name" value="Lambda_DNA-bd_dom_sf"/>
</dbReference>
<keyword evidence="1" id="KW-0238">DNA-binding</keyword>
<proteinExistence type="predicted"/>
<dbReference type="Gene3D" id="1.10.260.40">
    <property type="entry name" value="lambda repressor-like DNA-binding domains"/>
    <property type="match status" value="1"/>
</dbReference>
<accession>A0AAE6M1S9</accession>
<reference evidence="3 4" key="1">
    <citation type="submission" date="2019-06" db="EMBL/GenBank/DDBJ databases">
        <title>Genome analyses of bacteria isolated from kimchi.</title>
        <authorList>
            <person name="Lee S."/>
            <person name="Ahn S."/>
            <person name="Roh S."/>
        </authorList>
    </citation>
    <scope>NUCLEOTIDE SEQUENCE [LARGE SCALE GENOMIC DNA]</scope>
    <source>
        <strain evidence="3 4">CBA3620</strain>
    </source>
</reference>
<evidence type="ECO:0000313" key="3">
    <source>
        <dbReference type="EMBL" id="QEA33332.1"/>
    </source>
</evidence>
<dbReference type="InterPro" id="IPR001387">
    <property type="entry name" value="Cro/C1-type_HTH"/>
</dbReference>
<sequence length="75" mass="8586">MITMFIINIVQQQRKACAFTQEELAKKIGVSRRTIISLEKGNYTPSLLLAFQLSEALDTPIDKLFQLDKEKEIQS</sequence>
<gene>
    <name evidence="3" type="ORF">FGL89_03805</name>
</gene>
<evidence type="ECO:0000256" key="1">
    <source>
        <dbReference type="ARBA" id="ARBA00023125"/>
    </source>
</evidence>
<feature type="domain" description="HTH cro/C1-type" evidence="2">
    <location>
        <begin position="10"/>
        <end position="64"/>
    </location>
</feature>
<evidence type="ECO:0000313" key="4">
    <source>
        <dbReference type="Proteomes" id="UP000321332"/>
    </source>
</evidence>
<dbReference type="PANTHER" id="PTHR46558">
    <property type="entry name" value="TRACRIPTIONAL REGULATORY PROTEIN-RELATED-RELATED"/>
    <property type="match status" value="1"/>
</dbReference>
<dbReference type="Proteomes" id="UP000321332">
    <property type="component" value="Chromosome"/>
</dbReference>
<dbReference type="GO" id="GO:0003677">
    <property type="term" value="F:DNA binding"/>
    <property type="evidence" value="ECO:0007669"/>
    <property type="project" value="UniProtKB-KW"/>
</dbReference>
<evidence type="ECO:0000259" key="2">
    <source>
        <dbReference type="PROSITE" id="PS50943"/>
    </source>
</evidence>
<dbReference type="CDD" id="cd00093">
    <property type="entry name" value="HTH_XRE"/>
    <property type="match status" value="1"/>
</dbReference>
<dbReference type="PANTHER" id="PTHR46558:SF4">
    <property type="entry name" value="DNA-BIDING PHAGE PROTEIN"/>
    <property type="match status" value="1"/>
</dbReference>
<organism evidence="3 4">
    <name type="scientific">Leuconostoc carnosum</name>
    <dbReference type="NCBI Taxonomy" id="1252"/>
    <lineage>
        <taxon>Bacteria</taxon>
        <taxon>Bacillati</taxon>
        <taxon>Bacillota</taxon>
        <taxon>Bacilli</taxon>
        <taxon>Lactobacillales</taxon>
        <taxon>Lactobacillaceae</taxon>
        <taxon>Leuconostoc</taxon>
    </lineage>
</organism>
<dbReference type="PROSITE" id="PS50943">
    <property type="entry name" value="HTH_CROC1"/>
    <property type="match status" value="1"/>
</dbReference>
<dbReference type="SMART" id="SM00530">
    <property type="entry name" value="HTH_XRE"/>
    <property type="match status" value="1"/>
</dbReference>
<dbReference type="Pfam" id="PF01381">
    <property type="entry name" value="HTH_3"/>
    <property type="match status" value="1"/>
</dbReference>
<dbReference type="EMBL" id="CP042374">
    <property type="protein sequence ID" value="QEA33332.1"/>
    <property type="molecule type" value="Genomic_DNA"/>
</dbReference>
<protein>
    <submittedName>
        <fullName evidence="3">Helix-turn-helix transcriptional regulator</fullName>
    </submittedName>
</protein>
<dbReference type="SUPFAM" id="SSF47413">
    <property type="entry name" value="lambda repressor-like DNA-binding domains"/>
    <property type="match status" value="1"/>
</dbReference>